<dbReference type="PROSITE" id="PS51163">
    <property type="entry name" value="YRDC"/>
    <property type="match status" value="1"/>
</dbReference>
<dbReference type="AlphaFoldDB" id="A0A917M925"/>
<dbReference type="Pfam" id="PF01300">
    <property type="entry name" value="Sua5_yciO_yrdC"/>
    <property type="match status" value="1"/>
</dbReference>
<keyword evidence="17" id="KW-1185">Reference proteome</keyword>
<comment type="caution">
    <text evidence="16">The sequence shown here is derived from an EMBL/GenBank/DDBJ whole genome shotgun (WGS) entry which is preliminary data.</text>
</comment>
<dbReference type="PANTHER" id="PTHR17490:SF16">
    <property type="entry name" value="THREONYLCARBAMOYL-AMP SYNTHASE"/>
    <property type="match status" value="1"/>
</dbReference>
<evidence type="ECO:0000256" key="14">
    <source>
        <dbReference type="PIRSR" id="PIRSR004930-1"/>
    </source>
</evidence>
<evidence type="ECO:0000256" key="9">
    <source>
        <dbReference type="ARBA" id="ARBA00022741"/>
    </source>
</evidence>
<comment type="function">
    <text evidence="13">Required for the formation of a threonylcarbamoyl group on adenosine at position 37 (t(6)A37) in tRNAs that read codons beginning with adenine.</text>
</comment>
<dbReference type="PANTHER" id="PTHR17490">
    <property type="entry name" value="SUA5"/>
    <property type="match status" value="1"/>
</dbReference>
<dbReference type="GO" id="GO:0003725">
    <property type="term" value="F:double-stranded RNA binding"/>
    <property type="evidence" value="ECO:0007669"/>
    <property type="project" value="UniProtKB-UniRule"/>
</dbReference>
<accession>A0A917M925</accession>
<feature type="binding site" evidence="14">
    <location>
        <position position="154"/>
    </location>
    <ligand>
        <name>ATP</name>
        <dbReference type="ChEBI" id="CHEBI:30616"/>
    </ligand>
</feature>
<organism evidence="16 17">
    <name type="scientific">Paenibacillus radicis</name>
    <name type="common">ex Gao et al. 2016</name>
    <dbReference type="NCBI Taxonomy" id="1737354"/>
    <lineage>
        <taxon>Bacteria</taxon>
        <taxon>Bacillati</taxon>
        <taxon>Bacillota</taxon>
        <taxon>Bacilli</taxon>
        <taxon>Bacillales</taxon>
        <taxon>Paenibacillaceae</taxon>
        <taxon>Paenibacillus</taxon>
    </lineage>
</organism>
<comment type="catalytic activity">
    <reaction evidence="12 13">
        <text>L-threonine + hydrogencarbonate + ATP = L-threonylcarbamoyladenylate + diphosphate + H2O</text>
        <dbReference type="Rhea" id="RHEA:36407"/>
        <dbReference type="ChEBI" id="CHEBI:15377"/>
        <dbReference type="ChEBI" id="CHEBI:17544"/>
        <dbReference type="ChEBI" id="CHEBI:30616"/>
        <dbReference type="ChEBI" id="CHEBI:33019"/>
        <dbReference type="ChEBI" id="CHEBI:57926"/>
        <dbReference type="ChEBI" id="CHEBI:73682"/>
        <dbReference type="EC" id="2.7.7.87"/>
    </reaction>
</comment>
<dbReference type="Gene3D" id="3.90.870.10">
    <property type="entry name" value="DHBP synthase"/>
    <property type="match status" value="1"/>
</dbReference>
<dbReference type="Gene3D" id="3.40.50.11030">
    <property type="entry name" value="Threonylcarbamoyl-AMP synthase, C-terminal domain"/>
    <property type="match status" value="1"/>
</dbReference>
<dbReference type="GO" id="GO:0061710">
    <property type="term" value="F:L-threonylcarbamoyladenylate synthase"/>
    <property type="evidence" value="ECO:0007669"/>
    <property type="project" value="UniProtKB-EC"/>
</dbReference>
<dbReference type="InterPro" id="IPR050156">
    <property type="entry name" value="TC-AMP_synthase_SUA5"/>
</dbReference>
<evidence type="ECO:0000313" key="17">
    <source>
        <dbReference type="Proteomes" id="UP000600247"/>
    </source>
</evidence>
<evidence type="ECO:0000256" key="12">
    <source>
        <dbReference type="ARBA" id="ARBA00048366"/>
    </source>
</evidence>
<keyword evidence="7 13" id="KW-0819">tRNA processing</keyword>
<dbReference type="Pfam" id="PF03481">
    <property type="entry name" value="Sua5_C"/>
    <property type="match status" value="1"/>
</dbReference>
<feature type="domain" description="YrdC-like" evidence="15">
    <location>
        <begin position="15"/>
        <end position="203"/>
    </location>
</feature>
<dbReference type="GO" id="GO:0005524">
    <property type="term" value="F:ATP binding"/>
    <property type="evidence" value="ECO:0007669"/>
    <property type="project" value="UniProtKB-UniRule"/>
</dbReference>
<keyword evidence="8 13" id="KW-0548">Nucleotidyltransferase</keyword>
<proteinExistence type="inferred from homology"/>
<protein>
    <recommendedName>
        <fullName evidence="4 13">Threonylcarbamoyl-AMP synthase</fullName>
        <shortName evidence="13">TC-AMP synthase</shortName>
        <ecNumber evidence="3 13">2.7.7.87</ecNumber>
    </recommendedName>
    <alternativeName>
        <fullName evidence="11 13">L-threonylcarbamoyladenylate synthase</fullName>
    </alternativeName>
</protein>
<dbReference type="EC" id="2.7.7.87" evidence="3 13"/>
<evidence type="ECO:0000256" key="11">
    <source>
        <dbReference type="ARBA" id="ARBA00029774"/>
    </source>
</evidence>
<feature type="binding site" evidence="14">
    <location>
        <position position="144"/>
    </location>
    <ligand>
        <name>ATP</name>
        <dbReference type="ChEBI" id="CHEBI:30616"/>
    </ligand>
</feature>
<feature type="binding site" evidence="14">
    <location>
        <position position="184"/>
    </location>
    <ligand>
        <name>L-threonine</name>
        <dbReference type="ChEBI" id="CHEBI:57926"/>
    </ligand>
</feature>
<dbReference type="InterPro" id="IPR038385">
    <property type="entry name" value="Sua5/YwlC_C"/>
</dbReference>
<dbReference type="PIRSF" id="PIRSF004930">
    <property type="entry name" value="Tln_factor_SUA5"/>
    <property type="match status" value="1"/>
</dbReference>
<keyword evidence="9 13" id="KW-0547">Nucleotide-binding</keyword>
<evidence type="ECO:0000256" key="4">
    <source>
        <dbReference type="ARBA" id="ARBA00015492"/>
    </source>
</evidence>
<keyword evidence="5 13" id="KW-0963">Cytoplasm</keyword>
<feature type="binding site" evidence="14">
    <location>
        <position position="240"/>
    </location>
    <ligand>
        <name>ATP</name>
        <dbReference type="ChEBI" id="CHEBI:30616"/>
    </ligand>
</feature>
<evidence type="ECO:0000256" key="1">
    <source>
        <dbReference type="ARBA" id="ARBA00004496"/>
    </source>
</evidence>
<evidence type="ECO:0000256" key="6">
    <source>
        <dbReference type="ARBA" id="ARBA00022679"/>
    </source>
</evidence>
<comment type="subcellular location">
    <subcellularLocation>
        <location evidence="1 13">Cytoplasm</location>
    </subcellularLocation>
</comment>
<feature type="binding site" evidence="14">
    <location>
        <position position="37"/>
    </location>
    <ligand>
        <name>L-threonine</name>
        <dbReference type="ChEBI" id="CHEBI:57926"/>
    </ligand>
</feature>
<dbReference type="SUPFAM" id="SSF55821">
    <property type="entry name" value="YrdC/RibB"/>
    <property type="match status" value="1"/>
</dbReference>
<feature type="binding site" evidence="14">
    <location>
        <position position="69"/>
    </location>
    <ligand>
        <name>L-threonine</name>
        <dbReference type="ChEBI" id="CHEBI:57926"/>
    </ligand>
</feature>
<dbReference type="FunFam" id="3.90.870.10:FF:000008">
    <property type="entry name" value="Threonylcarbamoyl-AMP synthase"/>
    <property type="match status" value="1"/>
</dbReference>
<feature type="binding site" evidence="14">
    <location>
        <position position="146"/>
    </location>
    <ligand>
        <name>ATP</name>
        <dbReference type="ChEBI" id="CHEBI:30616"/>
    </ligand>
</feature>
<dbReference type="GO" id="GO:0008033">
    <property type="term" value="P:tRNA processing"/>
    <property type="evidence" value="ECO:0007669"/>
    <property type="project" value="UniProtKB-KW"/>
</dbReference>
<sequence length="352" mass="36907">MKMTKVWQLEGELLAGQLTEAAELLKAGELVAFPTETVYGLGADARSTQAVEQIFAAKGRPSDNPLIVHIASIGQLDELVLPYPELASRLMQQLWPGPLTIVLPVKPGAVSPLVTAGLATVGVRMPDHAAALELIGQANCPVAAPSANRSGRPSPTTAAHVLEDLDGAIAGIVDGGATGVGLESTVVELAGDNVIRILRPGGVTPEQLLLAAPDAMIDTPPAKAEATEAPRSPGMKYTHYAPQGDMEIVQGDAVEMTAYIRQAIAQAKSEGLKTGALVFAEREGDFDADVVLTYGGGKRQLEQAAQRLYAALRQFDAEGVQRIWAEGCEEQGIGLALMNRLAKAAGNQVTRL</sequence>
<dbReference type="GO" id="GO:0006450">
    <property type="term" value="P:regulation of translational fidelity"/>
    <property type="evidence" value="ECO:0007669"/>
    <property type="project" value="TreeGrafter"/>
</dbReference>
<keyword evidence="6 13" id="KW-0808">Transferase</keyword>
<evidence type="ECO:0000256" key="7">
    <source>
        <dbReference type="ARBA" id="ARBA00022694"/>
    </source>
</evidence>
<gene>
    <name evidence="16" type="primary">sua5</name>
    <name evidence="16" type="ORF">GCM10010918_48880</name>
</gene>
<keyword evidence="10 13" id="KW-0067">ATP-binding</keyword>
<feature type="binding site" evidence="14">
    <location>
        <position position="64"/>
    </location>
    <ligand>
        <name>ATP</name>
        <dbReference type="ChEBI" id="CHEBI:30616"/>
    </ligand>
</feature>
<reference evidence="16 17" key="1">
    <citation type="journal article" date="2014" name="Int. J. Syst. Evol. Microbiol.">
        <title>Complete genome sequence of Corynebacterium casei LMG S-19264T (=DSM 44701T), isolated from a smear-ripened cheese.</title>
        <authorList>
            <consortium name="US DOE Joint Genome Institute (JGI-PGF)"/>
            <person name="Walter F."/>
            <person name="Albersmeier A."/>
            <person name="Kalinowski J."/>
            <person name="Ruckert C."/>
        </authorList>
    </citation>
    <scope>NUCLEOTIDE SEQUENCE [LARGE SCALE GENOMIC DNA]</scope>
    <source>
        <strain evidence="16 17">CGMCC 1.15286</strain>
    </source>
</reference>
<feature type="binding site" evidence="14">
    <location>
        <position position="120"/>
    </location>
    <ligand>
        <name>ATP</name>
        <dbReference type="ChEBI" id="CHEBI:30616"/>
    </ligand>
</feature>
<dbReference type="InterPro" id="IPR005145">
    <property type="entry name" value="Sua5_C"/>
</dbReference>
<evidence type="ECO:0000256" key="5">
    <source>
        <dbReference type="ARBA" id="ARBA00022490"/>
    </source>
</evidence>
<dbReference type="NCBIfam" id="TIGR00057">
    <property type="entry name" value="L-threonylcarbamoyladenylate synthase"/>
    <property type="match status" value="1"/>
</dbReference>
<name>A0A917M925_9BACL</name>
<evidence type="ECO:0000256" key="10">
    <source>
        <dbReference type="ARBA" id="ARBA00022840"/>
    </source>
</evidence>
<feature type="binding site" evidence="14">
    <location>
        <position position="60"/>
    </location>
    <ligand>
        <name>ATP</name>
        <dbReference type="ChEBI" id="CHEBI:30616"/>
    </ligand>
</feature>
<dbReference type="Proteomes" id="UP000600247">
    <property type="component" value="Unassembled WGS sequence"/>
</dbReference>
<dbReference type="InterPro" id="IPR017945">
    <property type="entry name" value="DHBP_synth_RibB-like_a/b_dom"/>
</dbReference>
<evidence type="ECO:0000259" key="15">
    <source>
        <dbReference type="PROSITE" id="PS51163"/>
    </source>
</evidence>
<evidence type="ECO:0000256" key="8">
    <source>
        <dbReference type="ARBA" id="ARBA00022695"/>
    </source>
</evidence>
<comment type="similarity">
    <text evidence="2 13">Belongs to the SUA5 family.</text>
</comment>
<dbReference type="InterPro" id="IPR006070">
    <property type="entry name" value="Sua5-like_dom"/>
</dbReference>
<evidence type="ECO:0000313" key="16">
    <source>
        <dbReference type="EMBL" id="GGG85161.1"/>
    </source>
</evidence>
<evidence type="ECO:0000256" key="3">
    <source>
        <dbReference type="ARBA" id="ARBA00012584"/>
    </source>
</evidence>
<evidence type="ECO:0000256" key="2">
    <source>
        <dbReference type="ARBA" id="ARBA00007663"/>
    </source>
</evidence>
<evidence type="ECO:0000256" key="13">
    <source>
        <dbReference type="PIRNR" id="PIRNR004930"/>
    </source>
</evidence>
<dbReference type="InterPro" id="IPR010923">
    <property type="entry name" value="T(6)A37_SUA5"/>
</dbReference>
<dbReference type="RefSeq" id="WP_188892313.1">
    <property type="nucleotide sequence ID" value="NZ_BMHY01000014.1"/>
</dbReference>
<dbReference type="GO" id="GO:0000049">
    <property type="term" value="F:tRNA binding"/>
    <property type="evidence" value="ECO:0007669"/>
    <property type="project" value="TreeGrafter"/>
</dbReference>
<feature type="binding site" evidence="14">
    <location>
        <position position="199"/>
    </location>
    <ligand>
        <name>ATP</name>
        <dbReference type="ChEBI" id="CHEBI:30616"/>
    </ligand>
</feature>
<dbReference type="GO" id="GO:0005737">
    <property type="term" value="C:cytoplasm"/>
    <property type="evidence" value="ECO:0007669"/>
    <property type="project" value="UniProtKB-SubCell"/>
</dbReference>
<feature type="binding site" evidence="14">
    <location>
        <position position="124"/>
    </location>
    <ligand>
        <name>L-threonine</name>
        <dbReference type="ChEBI" id="CHEBI:57926"/>
    </ligand>
</feature>
<dbReference type="EMBL" id="BMHY01000014">
    <property type="protein sequence ID" value="GGG85161.1"/>
    <property type="molecule type" value="Genomic_DNA"/>
</dbReference>